<dbReference type="EMBL" id="CP023777">
    <property type="protein sequence ID" value="ATL46148.1"/>
    <property type="molecule type" value="Genomic_DNA"/>
</dbReference>
<feature type="domain" description="HTH cro/C1-type" evidence="2">
    <location>
        <begin position="7"/>
        <end position="61"/>
    </location>
</feature>
<evidence type="ECO:0000256" key="1">
    <source>
        <dbReference type="ARBA" id="ARBA00023125"/>
    </source>
</evidence>
<reference evidence="3 4" key="1">
    <citation type="submission" date="2017-10" db="EMBL/GenBank/DDBJ databases">
        <title>Paenichitinophaga pekingensis gen. nov., sp. nov., isolated from activated sludge.</title>
        <authorList>
            <person name="Jin D."/>
            <person name="Kong X."/>
            <person name="Deng Y."/>
            <person name="Bai Z."/>
        </authorList>
    </citation>
    <scope>NUCLEOTIDE SEQUENCE [LARGE SCALE GENOMIC DNA]</scope>
    <source>
        <strain evidence="3 4">13</strain>
    </source>
</reference>
<dbReference type="PANTHER" id="PTHR46558">
    <property type="entry name" value="TRACRIPTIONAL REGULATORY PROTEIN-RELATED-RELATED"/>
    <property type="match status" value="1"/>
</dbReference>
<gene>
    <name evidence="3" type="ORF">COR50_02625</name>
</gene>
<dbReference type="SUPFAM" id="SSF47413">
    <property type="entry name" value="lambda repressor-like DNA-binding domains"/>
    <property type="match status" value="1"/>
</dbReference>
<sequence length="104" mass="12168">MNYGRTLQRLRKLKGVSQLEVAEHINVSRTTYVNLEKGMGELTLSKIITLAEYYKVNINYFINIILNTDNYTDCLPTKNQEFCDIKNMLEEILLKIHDLNEVNK</sequence>
<dbReference type="InterPro" id="IPR001387">
    <property type="entry name" value="Cro/C1-type_HTH"/>
</dbReference>
<dbReference type="GO" id="GO:0003677">
    <property type="term" value="F:DNA binding"/>
    <property type="evidence" value="ECO:0007669"/>
    <property type="project" value="UniProtKB-KW"/>
</dbReference>
<dbReference type="PROSITE" id="PS50943">
    <property type="entry name" value="HTH_CROC1"/>
    <property type="match status" value="1"/>
</dbReference>
<evidence type="ECO:0000313" key="4">
    <source>
        <dbReference type="Proteomes" id="UP000220133"/>
    </source>
</evidence>
<dbReference type="Proteomes" id="UP000220133">
    <property type="component" value="Chromosome"/>
</dbReference>
<dbReference type="Gene3D" id="1.10.260.40">
    <property type="entry name" value="lambda repressor-like DNA-binding domains"/>
    <property type="match status" value="1"/>
</dbReference>
<keyword evidence="4" id="KW-1185">Reference proteome</keyword>
<accession>A0A291QQ75</accession>
<dbReference type="SMART" id="SM00530">
    <property type="entry name" value="HTH_XRE"/>
    <property type="match status" value="1"/>
</dbReference>
<protein>
    <recommendedName>
        <fullName evidence="2">HTH cro/C1-type domain-containing protein</fullName>
    </recommendedName>
</protein>
<dbReference type="CDD" id="cd00093">
    <property type="entry name" value="HTH_XRE"/>
    <property type="match status" value="1"/>
</dbReference>
<dbReference type="OrthoDB" id="673334at2"/>
<evidence type="ECO:0000259" key="2">
    <source>
        <dbReference type="PROSITE" id="PS50943"/>
    </source>
</evidence>
<evidence type="ECO:0000313" key="3">
    <source>
        <dbReference type="EMBL" id="ATL46148.1"/>
    </source>
</evidence>
<dbReference type="InterPro" id="IPR010982">
    <property type="entry name" value="Lambda_DNA-bd_dom_sf"/>
</dbReference>
<dbReference type="RefSeq" id="WP_098192537.1">
    <property type="nucleotide sequence ID" value="NZ_CP023777.1"/>
</dbReference>
<dbReference type="Pfam" id="PF01381">
    <property type="entry name" value="HTH_3"/>
    <property type="match status" value="1"/>
</dbReference>
<proteinExistence type="predicted"/>
<organism evidence="3 4">
    <name type="scientific">Chitinophaga caeni</name>
    <dbReference type="NCBI Taxonomy" id="2029983"/>
    <lineage>
        <taxon>Bacteria</taxon>
        <taxon>Pseudomonadati</taxon>
        <taxon>Bacteroidota</taxon>
        <taxon>Chitinophagia</taxon>
        <taxon>Chitinophagales</taxon>
        <taxon>Chitinophagaceae</taxon>
        <taxon>Chitinophaga</taxon>
    </lineage>
</organism>
<dbReference type="PANTHER" id="PTHR46558:SF11">
    <property type="entry name" value="HTH-TYPE TRANSCRIPTIONAL REGULATOR XRE"/>
    <property type="match status" value="1"/>
</dbReference>
<keyword evidence="1" id="KW-0238">DNA-binding</keyword>
<name>A0A291QQ75_9BACT</name>
<dbReference type="AlphaFoldDB" id="A0A291QQ75"/>
<dbReference type="KEGG" id="cbae:COR50_02625"/>